<feature type="compositionally biased region" description="Polar residues" evidence="1">
    <location>
        <begin position="174"/>
        <end position="184"/>
    </location>
</feature>
<dbReference type="EMBL" id="JAJSOF020000019">
    <property type="protein sequence ID" value="KAJ4437906.1"/>
    <property type="molecule type" value="Genomic_DNA"/>
</dbReference>
<feature type="region of interest" description="Disordered" evidence="1">
    <location>
        <begin position="335"/>
        <end position="368"/>
    </location>
</feature>
<proteinExistence type="predicted"/>
<accession>A0ABQ8SUN0</accession>
<evidence type="ECO:0000313" key="3">
    <source>
        <dbReference type="Proteomes" id="UP001148838"/>
    </source>
</evidence>
<dbReference type="Proteomes" id="UP001148838">
    <property type="component" value="Unassembled WGS sequence"/>
</dbReference>
<name>A0ABQ8SUN0_PERAM</name>
<reference evidence="2 3" key="1">
    <citation type="journal article" date="2022" name="Allergy">
        <title>Genome assembly and annotation of Periplaneta americana reveal a comprehensive cockroach allergen profile.</title>
        <authorList>
            <person name="Wang L."/>
            <person name="Xiong Q."/>
            <person name="Saelim N."/>
            <person name="Wang L."/>
            <person name="Nong W."/>
            <person name="Wan A.T."/>
            <person name="Shi M."/>
            <person name="Liu X."/>
            <person name="Cao Q."/>
            <person name="Hui J.H.L."/>
            <person name="Sookrung N."/>
            <person name="Leung T.F."/>
            <person name="Tungtrongchitr A."/>
            <person name="Tsui S.K.W."/>
        </authorList>
    </citation>
    <scope>NUCLEOTIDE SEQUENCE [LARGE SCALE GENOMIC DNA]</scope>
    <source>
        <strain evidence="2">PWHHKU_190912</strain>
    </source>
</reference>
<evidence type="ECO:0000256" key="1">
    <source>
        <dbReference type="SAM" id="MobiDB-lite"/>
    </source>
</evidence>
<organism evidence="2 3">
    <name type="scientific">Periplaneta americana</name>
    <name type="common">American cockroach</name>
    <name type="synonym">Blatta americana</name>
    <dbReference type="NCBI Taxonomy" id="6978"/>
    <lineage>
        <taxon>Eukaryota</taxon>
        <taxon>Metazoa</taxon>
        <taxon>Ecdysozoa</taxon>
        <taxon>Arthropoda</taxon>
        <taxon>Hexapoda</taxon>
        <taxon>Insecta</taxon>
        <taxon>Pterygota</taxon>
        <taxon>Neoptera</taxon>
        <taxon>Polyneoptera</taxon>
        <taxon>Dictyoptera</taxon>
        <taxon>Blattodea</taxon>
        <taxon>Blattoidea</taxon>
        <taxon>Blattidae</taxon>
        <taxon>Blattinae</taxon>
        <taxon>Periplaneta</taxon>
    </lineage>
</organism>
<feature type="compositionally biased region" description="Acidic residues" evidence="1">
    <location>
        <begin position="138"/>
        <end position="155"/>
    </location>
</feature>
<evidence type="ECO:0000313" key="2">
    <source>
        <dbReference type="EMBL" id="KAJ4437906.1"/>
    </source>
</evidence>
<keyword evidence="3" id="KW-1185">Reference proteome</keyword>
<gene>
    <name evidence="2" type="ORF">ANN_13845</name>
</gene>
<comment type="caution">
    <text evidence="2">The sequence shown here is derived from an EMBL/GenBank/DDBJ whole genome shotgun (WGS) entry which is preliminary data.</text>
</comment>
<feature type="region of interest" description="Disordered" evidence="1">
    <location>
        <begin position="127"/>
        <end position="184"/>
    </location>
</feature>
<protein>
    <submittedName>
        <fullName evidence="2">Uncharacterized protein</fullName>
    </submittedName>
</protein>
<sequence length="368" mass="41005">MLVQEPSLVVVLMPSTFPPSPYFIGCLSHVITAARVLVTAAIGQVQTLLILRVQFKVCHGSLYDVMWLADEPREFNLPTFPQRRMTYVPEKLPGKYGVHSEEYLRIRTVTPVVAGIALRSESSSGRLNGAALMPDHGIDDDDDDDDGGDDDDDDDMAKTDQPAAGLTPKYRSTGGRSSNQNGETDFANSCKEICSQLALDVRKELFDVNNDKRAKTAQLQKTDGYHVWADENSHALDEIRHQHRFSINVWAGVLSDRLRAILATTEINWGSLSEFSNKCIAYLVKVVVITEDVQNVHLLLEYRPHIDVSLTCEHDPKLQEYCVCPQNMPQFDSEAIPNQAPETNKPIILNGPTTRNREGSDQVSVEAK</sequence>